<sequence>MAPPPDTDAEAEALRLKATAESKFKASNNAKSALKYAKRAHRLCPHLLGVFETVAYATGTAADGRSPSWNERLVVEVPAHARSMTLEVKCRNAPSVKDVGVARIAVEDILGGAAAGSDDEHERFLSYALRESLHASWQESRKGMFVIVSLPA</sequence>
<dbReference type="EMBL" id="JBGMDY010000001">
    <property type="protein sequence ID" value="KAL2349143.1"/>
    <property type="molecule type" value="Genomic_DNA"/>
</dbReference>
<name>A0ABD1NNS8_9FABA</name>
<protein>
    <recommendedName>
        <fullName evidence="1">C2 domain-containing protein</fullName>
    </recommendedName>
</protein>
<accession>A0ABD1NNS8</accession>
<dbReference type="Proteomes" id="UP001603857">
    <property type="component" value="Unassembled WGS sequence"/>
</dbReference>
<comment type="caution">
    <text evidence="2">The sequence shown here is derived from an EMBL/GenBank/DDBJ whole genome shotgun (WGS) entry which is preliminary data.</text>
</comment>
<dbReference type="SUPFAM" id="SSF49562">
    <property type="entry name" value="C2 domain (Calcium/lipid-binding domain, CaLB)"/>
    <property type="match status" value="1"/>
</dbReference>
<reference evidence="2 3" key="1">
    <citation type="submission" date="2024-08" db="EMBL/GenBank/DDBJ databases">
        <title>Insights into the chromosomal genome structure of Flemingia macrophylla.</title>
        <authorList>
            <person name="Ding Y."/>
            <person name="Zhao Y."/>
            <person name="Bi W."/>
            <person name="Wu M."/>
            <person name="Zhao G."/>
            <person name="Gong Y."/>
            <person name="Li W."/>
            <person name="Zhang P."/>
        </authorList>
    </citation>
    <scope>NUCLEOTIDE SEQUENCE [LARGE SCALE GENOMIC DNA]</scope>
    <source>
        <strain evidence="2">DYQJB</strain>
        <tissue evidence="2">Leaf</tissue>
    </source>
</reference>
<organism evidence="2 3">
    <name type="scientific">Flemingia macrophylla</name>
    <dbReference type="NCBI Taxonomy" id="520843"/>
    <lineage>
        <taxon>Eukaryota</taxon>
        <taxon>Viridiplantae</taxon>
        <taxon>Streptophyta</taxon>
        <taxon>Embryophyta</taxon>
        <taxon>Tracheophyta</taxon>
        <taxon>Spermatophyta</taxon>
        <taxon>Magnoliopsida</taxon>
        <taxon>eudicotyledons</taxon>
        <taxon>Gunneridae</taxon>
        <taxon>Pentapetalae</taxon>
        <taxon>rosids</taxon>
        <taxon>fabids</taxon>
        <taxon>Fabales</taxon>
        <taxon>Fabaceae</taxon>
        <taxon>Papilionoideae</taxon>
        <taxon>50 kb inversion clade</taxon>
        <taxon>NPAAA clade</taxon>
        <taxon>indigoferoid/millettioid clade</taxon>
        <taxon>Phaseoleae</taxon>
        <taxon>Flemingia</taxon>
    </lineage>
</organism>
<evidence type="ECO:0000259" key="1">
    <source>
        <dbReference type="Pfam" id="PF00168"/>
    </source>
</evidence>
<evidence type="ECO:0000313" key="2">
    <source>
        <dbReference type="EMBL" id="KAL2349143.1"/>
    </source>
</evidence>
<evidence type="ECO:0000313" key="3">
    <source>
        <dbReference type="Proteomes" id="UP001603857"/>
    </source>
</evidence>
<dbReference type="AlphaFoldDB" id="A0ABD1NNS8"/>
<dbReference type="InterPro" id="IPR035892">
    <property type="entry name" value="C2_domain_sf"/>
</dbReference>
<feature type="domain" description="C2" evidence="1">
    <location>
        <begin position="57"/>
        <end position="110"/>
    </location>
</feature>
<proteinExistence type="predicted"/>
<gene>
    <name evidence="2" type="ORF">Fmac_003143</name>
</gene>
<dbReference type="Pfam" id="PF00168">
    <property type="entry name" value="C2"/>
    <property type="match status" value="1"/>
</dbReference>
<keyword evidence="3" id="KW-1185">Reference proteome</keyword>
<dbReference type="InterPro" id="IPR000008">
    <property type="entry name" value="C2_dom"/>
</dbReference>